<dbReference type="RefSeq" id="WP_154515037.1">
    <property type="nucleotide sequence ID" value="NZ_VUNM01000007.1"/>
</dbReference>
<keyword evidence="4" id="KW-1185">Reference proteome</keyword>
<dbReference type="InterPro" id="IPR043128">
    <property type="entry name" value="Rev_trsase/Diguanyl_cyclase"/>
</dbReference>
<dbReference type="SMART" id="SM00267">
    <property type="entry name" value="GGDEF"/>
    <property type="match status" value="1"/>
</dbReference>
<dbReference type="InterPro" id="IPR035919">
    <property type="entry name" value="EAL_sf"/>
</dbReference>
<feature type="domain" description="GGDEF" evidence="2">
    <location>
        <begin position="40"/>
        <end position="171"/>
    </location>
</feature>
<evidence type="ECO:0000313" key="4">
    <source>
        <dbReference type="Proteomes" id="UP000442619"/>
    </source>
</evidence>
<dbReference type="InterPro" id="IPR050706">
    <property type="entry name" value="Cyclic-di-GMP_PDE-like"/>
</dbReference>
<dbReference type="Pfam" id="PF00990">
    <property type="entry name" value="GGDEF"/>
    <property type="match status" value="1"/>
</dbReference>
<dbReference type="InterPro" id="IPR001633">
    <property type="entry name" value="EAL_dom"/>
</dbReference>
<dbReference type="Gene3D" id="3.30.70.270">
    <property type="match status" value="1"/>
</dbReference>
<dbReference type="InterPro" id="IPR029787">
    <property type="entry name" value="Nucleotide_cyclase"/>
</dbReference>
<dbReference type="GO" id="GO:0071111">
    <property type="term" value="F:cyclic-guanylate-specific phosphodiesterase activity"/>
    <property type="evidence" value="ECO:0007669"/>
    <property type="project" value="InterPro"/>
</dbReference>
<dbReference type="EMBL" id="VUNM01000007">
    <property type="protein sequence ID" value="MST88915.1"/>
    <property type="molecule type" value="Genomic_DNA"/>
</dbReference>
<sequence length="434" mass="50040">MDTNLQVIYDNAPMHDPLTGLLNYYGFIKLAQRRIDQCPHHYSIIVTNLKDFNLVNQIYGNHVADHILIAFGQALRKIATVDKSIVYGRISADHFVVLYPTNLFQKDRIREFADQFTKSSEALEIMNVHFQFGRYDFKGSHDSVAVGCDKAFFALRSIKRQGIVEFGNYSDHDLDVTLRMKNILSMMNIALKKKEFKMYLQPQVDIQGNLVSAEALVRWQTPFGMLMPYEFISILEKAHRIHEVDYLIWKQAVETLARWQHTPLASISISVNVSPLDFHYFDLYDVFTSLCEEAHVPTNKLNIEITEQCMMDNLHEVIPLINRLKQAGFTTEIDDFGSGYSSLNLLRELPADMIKLDREFINTVTIDQAAKTVLRNTCHMINELGHGIICEGIEQIEQAIYLKSIGCHIFQGYYYSKPIPLDEFEHKYHLQTSA</sequence>
<gene>
    <name evidence="3" type="ORF">FYJ79_04875</name>
</gene>
<evidence type="ECO:0000259" key="2">
    <source>
        <dbReference type="PROSITE" id="PS50887"/>
    </source>
</evidence>
<evidence type="ECO:0000313" key="3">
    <source>
        <dbReference type="EMBL" id="MST88915.1"/>
    </source>
</evidence>
<dbReference type="PANTHER" id="PTHR33121:SF70">
    <property type="entry name" value="SIGNALING PROTEIN YKOW"/>
    <property type="match status" value="1"/>
</dbReference>
<dbReference type="PROSITE" id="PS50883">
    <property type="entry name" value="EAL"/>
    <property type="match status" value="1"/>
</dbReference>
<proteinExistence type="predicted"/>
<dbReference type="SUPFAM" id="SSF55073">
    <property type="entry name" value="Nucleotide cyclase"/>
    <property type="match status" value="1"/>
</dbReference>
<feature type="domain" description="EAL" evidence="1">
    <location>
        <begin position="180"/>
        <end position="432"/>
    </location>
</feature>
<dbReference type="Pfam" id="PF00563">
    <property type="entry name" value="EAL"/>
    <property type="match status" value="1"/>
</dbReference>
<dbReference type="InterPro" id="IPR000160">
    <property type="entry name" value="GGDEF_dom"/>
</dbReference>
<dbReference type="AlphaFoldDB" id="A0A844FTF3"/>
<name>A0A844FTF3_9FIRM</name>
<reference evidence="3 4" key="1">
    <citation type="submission" date="2019-08" db="EMBL/GenBank/DDBJ databases">
        <title>In-depth cultivation of the pig gut microbiome towards novel bacterial diversity and tailored functional studies.</title>
        <authorList>
            <person name="Wylensek D."/>
            <person name="Hitch T.C.A."/>
            <person name="Clavel T."/>
        </authorList>
    </citation>
    <scope>NUCLEOTIDE SEQUENCE [LARGE SCALE GENOMIC DNA]</scope>
    <source>
        <strain evidence="3 4">CA-Schmier-601-WT-3</strain>
    </source>
</reference>
<organism evidence="3 4">
    <name type="scientific">Sharpea porci</name>
    <dbReference type="NCBI Taxonomy" id="2652286"/>
    <lineage>
        <taxon>Bacteria</taxon>
        <taxon>Bacillati</taxon>
        <taxon>Bacillota</taxon>
        <taxon>Erysipelotrichia</taxon>
        <taxon>Erysipelotrichales</taxon>
        <taxon>Coprobacillaceae</taxon>
        <taxon>Sharpea</taxon>
    </lineage>
</organism>
<protein>
    <submittedName>
        <fullName evidence="3">EAL domain-containing protein</fullName>
    </submittedName>
</protein>
<dbReference type="SUPFAM" id="SSF141868">
    <property type="entry name" value="EAL domain-like"/>
    <property type="match status" value="1"/>
</dbReference>
<dbReference type="PROSITE" id="PS50887">
    <property type="entry name" value="GGDEF"/>
    <property type="match status" value="1"/>
</dbReference>
<dbReference type="Gene3D" id="3.20.20.450">
    <property type="entry name" value="EAL domain"/>
    <property type="match status" value="1"/>
</dbReference>
<dbReference type="SMART" id="SM00052">
    <property type="entry name" value="EAL"/>
    <property type="match status" value="1"/>
</dbReference>
<comment type="caution">
    <text evidence="3">The sequence shown here is derived from an EMBL/GenBank/DDBJ whole genome shotgun (WGS) entry which is preliminary data.</text>
</comment>
<evidence type="ECO:0000259" key="1">
    <source>
        <dbReference type="PROSITE" id="PS50883"/>
    </source>
</evidence>
<dbReference type="PANTHER" id="PTHR33121">
    <property type="entry name" value="CYCLIC DI-GMP PHOSPHODIESTERASE PDEF"/>
    <property type="match status" value="1"/>
</dbReference>
<dbReference type="Proteomes" id="UP000442619">
    <property type="component" value="Unassembled WGS sequence"/>
</dbReference>
<accession>A0A844FTF3</accession>
<dbReference type="CDD" id="cd01948">
    <property type="entry name" value="EAL"/>
    <property type="match status" value="1"/>
</dbReference>